<dbReference type="Proteomes" id="UP001642484">
    <property type="component" value="Unassembled WGS sequence"/>
</dbReference>
<organism evidence="5 6">
    <name type="scientific">Durusdinium trenchii</name>
    <dbReference type="NCBI Taxonomy" id="1381693"/>
    <lineage>
        <taxon>Eukaryota</taxon>
        <taxon>Sar</taxon>
        <taxon>Alveolata</taxon>
        <taxon>Dinophyceae</taxon>
        <taxon>Suessiales</taxon>
        <taxon>Symbiodiniaceae</taxon>
        <taxon>Durusdinium</taxon>
    </lineage>
</organism>
<proteinExistence type="predicted"/>
<evidence type="ECO:0000259" key="4">
    <source>
        <dbReference type="PROSITE" id="PS50081"/>
    </source>
</evidence>
<name>A0ABP0N8K9_9DINO</name>
<feature type="transmembrane region" description="Helical" evidence="3">
    <location>
        <begin position="242"/>
        <end position="260"/>
    </location>
</feature>
<keyword evidence="6" id="KW-1185">Reference proteome</keyword>
<feature type="domain" description="Phorbol-ester/DAG-type" evidence="4">
    <location>
        <begin position="14"/>
        <end position="62"/>
    </location>
</feature>
<evidence type="ECO:0000313" key="6">
    <source>
        <dbReference type="Proteomes" id="UP001642484"/>
    </source>
</evidence>
<keyword evidence="3" id="KW-1133">Transmembrane helix</keyword>
<accession>A0ABP0N8K9</accession>
<dbReference type="InterPro" id="IPR002219">
    <property type="entry name" value="PKC_DAG/PE"/>
</dbReference>
<keyword evidence="2" id="KW-0862">Zinc</keyword>
<comment type="caution">
    <text evidence="5">The sequence shown here is derived from an EMBL/GenBank/DDBJ whole genome shotgun (WGS) entry which is preliminary data.</text>
</comment>
<dbReference type="PROSITE" id="PS50081">
    <property type="entry name" value="ZF_DAG_PE_2"/>
    <property type="match status" value="1"/>
</dbReference>
<reference evidence="5 6" key="1">
    <citation type="submission" date="2024-02" db="EMBL/GenBank/DDBJ databases">
        <authorList>
            <person name="Chen Y."/>
            <person name="Shah S."/>
            <person name="Dougan E. K."/>
            <person name="Thang M."/>
            <person name="Chan C."/>
        </authorList>
    </citation>
    <scope>NUCLEOTIDE SEQUENCE [LARGE SCALE GENOMIC DNA]</scope>
</reference>
<feature type="transmembrane region" description="Helical" evidence="3">
    <location>
        <begin position="138"/>
        <end position="163"/>
    </location>
</feature>
<evidence type="ECO:0000256" key="1">
    <source>
        <dbReference type="ARBA" id="ARBA00022723"/>
    </source>
</evidence>
<evidence type="ECO:0000256" key="2">
    <source>
        <dbReference type="ARBA" id="ARBA00022833"/>
    </source>
</evidence>
<dbReference type="Gene3D" id="3.30.60.20">
    <property type="match status" value="1"/>
</dbReference>
<keyword evidence="3" id="KW-0472">Membrane</keyword>
<dbReference type="EMBL" id="CAXAMN010021485">
    <property type="protein sequence ID" value="CAK9060147.1"/>
    <property type="molecule type" value="Genomic_DNA"/>
</dbReference>
<dbReference type="SUPFAM" id="SSF57889">
    <property type="entry name" value="Cysteine-rich domain"/>
    <property type="match status" value="1"/>
</dbReference>
<sequence>MDMSLSPPKSPLQAHNLKPKVFLVPTWCSMCKGVLVGSGFQCTGPCKMRCHLGLGANMAEHCKAELLLKTCEETEQVQGKYRFGDLTKQIFRNEHQRIKDLVVKEVVKEQKGFGKFEKLKAYAEAIQEKWDLPKIKQYVLYGILLSDLAIFLLIYCLVLLIALPLHGYARAARLAWFQAVSNFTSLSIFEGLLLVGIHLLLHQVLLYSELLHSFVREILQIDLRELQIDVGRASLALSEATFYALQISGGMAVLAISMWFRAVAIV</sequence>
<keyword evidence="3" id="KW-0812">Transmembrane</keyword>
<protein>
    <recommendedName>
        <fullName evidence="4">Phorbol-ester/DAG-type domain-containing protein</fullName>
    </recommendedName>
</protein>
<dbReference type="InterPro" id="IPR046349">
    <property type="entry name" value="C1-like_sf"/>
</dbReference>
<feature type="transmembrane region" description="Helical" evidence="3">
    <location>
        <begin position="175"/>
        <end position="201"/>
    </location>
</feature>
<evidence type="ECO:0000256" key="3">
    <source>
        <dbReference type="SAM" id="Phobius"/>
    </source>
</evidence>
<evidence type="ECO:0000313" key="5">
    <source>
        <dbReference type="EMBL" id="CAK9060147.1"/>
    </source>
</evidence>
<dbReference type="CDD" id="cd00029">
    <property type="entry name" value="C1"/>
    <property type="match status" value="1"/>
</dbReference>
<gene>
    <name evidence="5" type="ORF">CCMP2556_LOCUS29594</name>
</gene>
<keyword evidence="1" id="KW-0479">Metal-binding</keyword>